<keyword evidence="2" id="KW-1185">Reference proteome</keyword>
<protein>
    <submittedName>
        <fullName evidence="1">Uncharacterized protein</fullName>
    </submittedName>
</protein>
<evidence type="ECO:0000313" key="1">
    <source>
        <dbReference type="EMBL" id="GLU50530.1"/>
    </source>
</evidence>
<reference evidence="1" key="1">
    <citation type="submission" date="2023-02" db="EMBL/GenBank/DDBJ databases">
        <title>Nocardiopsis ansamitocini NBRC 112285.</title>
        <authorList>
            <person name="Ichikawa N."/>
            <person name="Sato H."/>
            <person name="Tonouchi N."/>
        </authorList>
    </citation>
    <scope>NUCLEOTIDE SEQUENCE</scope>
    <source>
        <strain evidence="1">NBRC 112285</strain>
    </source>
</reference>
<dbReference type="RefSeq" id="WP_285762070.1">
    <property type="nucleotide sequence ID" value="NZ_BSQG01000018.1"/>
</dbReference>
<proteinExistence type="predicted"/>
<accession>A0A9W6PA92</accession>
<name>A0A9W6PA92_9ACTN</name>
<dbReference type="AlphaFoldDB" id="A0A9W6PA92"/>
<evidence type="ECO:0000313" key="2">
    <source>
        <dbReference type="Proteomes" id="UP001165092"/>
    </source>
</evidence>
<dbReference type="Proteomes" id="UP001165092">
    <property type="component" value="Unassembled WGS sequence"/>
</dbReference>
<comment type="caution">
    <text evidence="1">The sequence shown here is derived from an EMBL/GenBank/DDBJ whole genome shotgun (WGS) entry which is preliminary data.</text>
</comment>
<sequence length="86" mass="9308">MTPQEFEKFLNGPVPDASTCRDVPESALRGDECDVQTAYGDGPSLYCGGPRTEGYTVCRFHLFQTAVEGGPISGLVRRRDGNGEQP</sequence>
<organism evidence="1 2">
    <name type="scientific">Nocardiopsis ansamitocini</name>
    <dbReference type="NCBI Taxonomy" id="1670832"/>
    <lineage>
        <taxon>Bacteria</taxon>
        <taxon>Bacillati</taxon>
        <taxon>Actinomycetota</taxon>
        <taxon>Actinomycetes</taxon>
        <taxon>Streptosporangiales</taxon>
        <taxon>Nocardiopsidaceae</taxon>
        <taxon>Nocardiopsis</taxon>
    </lineage>
</organism>
<gene>
    <name evidence="1" type="ORF">Nans01_48810</name>
</gene>
<dbReference type="EMBL" id="BSQG01000018">
    <property type="protein sequence ID" value="GLU50530.1"/>
    <property type="molecule type" value="Genomic_DNA"/>
</dbReference>